<dbReference type="InterPro" id="IPR013196">
    <property type="entry name" value="HTH_11"/>
</dbReference>
<dbReference type="Gene3D" id="1.10.10.10">
    <property type="entry name" value="Winged helix-like DNA-binding domain superfamily/Winged helix DNA-binding domain"/>
    <property type="match status" value="1"/>
</dbReference>
<comment type="caution">
    <text evidence="2">The sequence shown here is derived from an EMBL/GenBank/DDBJ whole genome shotgun (WGS) entry which is preliminary data.</text>
</comment>
<dbReference type="EMBL" id="RZNH01000037">
    <property type="protein sequence ID" value="NOU61601.1"/>
    <property type="molecule type" value="Genomic_DNA"/>
</dbReference>
<name>A0ABX1WZP1_9BACT</name>
<dbReference type="SUPFAM" id="SSF46785">
    <property type="entry name" value="Winged helix' DNA-binding domain"/>
    <property type="match status" value="1"/>
</dbReference>
<organism evidence="2 3">
    <name type="scientific">Marinifilum caeruleilacunae</name>
    <dbReference type="NCBI Taxonomy" id="2499076"/>
    <lineage>
        <taxon>Bacteria</taxon>
        <taxon>Pseudomonadati</taxon>
        <taxon>Bacteroidota</taxon>
        <taxon>Bacteroidia</taxon>
        <taxon>Marinilabiliales</taxon>
        <taxon>Marinifilaceae</taxon>
    </lineage>
</organism>
<dbReference type="Proteomes" id="UP000732105">
    <property type="component" value="Unassembled WGS sequence"/>
</dbReference>
<sequence length="69" mass="8111">MNYETLLTREKHLKKLIEQESTGTPEQLASKLNTSVSAIYRLIRTLKKLGEEIGYSKIKQTYYYKKLTK</sequence>
<evidence type="ECO:0000259" key="1">
    <source>
        <dbReference type="Pfam" id="PF08279"/>
    </source>
</evidence>
<feature type="domain" description="Helix-turn-helix type 11" evidence="1">
    <location>
        <begin position="9"/>
        <end position="53"/>
    </location>
</feature>
<dbReference type="RefSeq" id="WP_171596858.1">
    <property type="nucleotide sequence ID" value="NZ_RZNH01000037.1"/>
</dbReference>
<accession>A0ABX1WZP1</accession>
<protein>
    <submittedName>
        <fullName evidence="2">HTH domain-containing protein</fullName>
    </submittedName>
</protein>
<dbReference type="InterPro" id="IPR036390">
    <property type="entry name" value="WH_DNA-bd_sf"/>
</dbReference>
<gene>
    <name evidence="2" type="ORF">ELS83_17505</name>
</gene>
<dbReference type="Pfam" id="PF08279">
    <property type="entry name" value="HTH_11"/>
    <property type="match status" value="1"/>
</dbReference>
<proteinExistence type="predicted"/>
<evidence type="ECO:0000313" key="3">
    <source>
        <dbReference type="Proteomes" id="UP000732105"/>
    </source>
</evidence>
<reference evidence="2 3" key="1">
    <citation type="submission" date="2018-12" db="EMBL/GenBank/DDBJ databases">
        <title>Marinifilum JC070 sp. nov., a marine bacterium isolated from Yongle Blue Hole in the South China Sea.</title>
        <authorList>
            <person name="Fu T."/>
        </authorList>
    </citation>
    <scope>NUCLEOTIDE SEQUENCE [LARGE SCALE GENOMIC DNA]</scope>
    <source>
        <strain evidence="2 3">JC070</strain>
    </source>
</reference>
<dbReference type="InterPro" id="IPR036388">
    <property type="entry name" value="WH-like_DNA-bd_sf"/>
</dbReference>
<keyword evidence="3" id="KW-1185">Reference proteome</keyword>
<evidence type="ECO:0000313" key="2">
    <source>
        <dbReference type="EMBL" id="NOU61601.1"/>
    </source>
</evidence>